<accession>A0A2Y9TWF1</accession>
<evidence type="ECO:0000313" key="2">
    <source>
        <dbReference type="EMBL" id="AWH87901.1"/>
    </source>
</evidence>
<name>A0A2Y9TWF1_9GAMM</name>
<evidence type="ECO:0000256" key="1">
    <source>
        <dbReference type="SAM" id="Phobius"/>
    </source>
</evidence>
<feature type="transmembrane region" description="Helical" evidence="1">
    <location>
        <begin position="60"/>
        <end position="86"/>
    </location>
</feature>
<dbReference type="KEGG" id="lpv:HYN51_04600"/>
<organism evidence="2 3">
    <name type="scientific">Limnobaculum parvum</name>
    <dbReference type="NCBI Taxonomy" id="2172103"/>
    <lineage>
        <taxon>Bacteria</taxon>
        <taxon>Pseudomonadati</taxon>
        <taxon>Pseudomonadota</taxon>
        <taxon>Gammaproteobacteria</taxon>
        <taxon>Enterobacterales</taxon>
        <taxon>Budviciaceae</taxon>
        <taxon>Limnobaculum</taxon>
    </lineage>
</organism>
<protein>
    <submittedName>
        <fullName evidence="2">Uncharacterized protein</fullName>
    </submittedName>
</protein>
<dbReference type="AlphaFoldDB" id="A0A2Y9TWF1"/>
<dbReference type="EMBL" id="CP029185">
    <property type="protein sequence ID" value="AWH87901.1"/>
    <property type="molecule type" value="Genomic_DNA"/>
</dbReference>
<proteinExistence type="predicted"/>
<sequence>MDILKYTSDDLGDDELAYLIKHRKSFQVVGVRNITSVVNKLESTIESLGYRCRVYSEYRAALMAGALIPVPVALFAGWGAAIGAAVHNLSTFNPDFEIAKNKLQGTVTVKYKK</sequence>
<keyword evidence="3" id="KW-1185">Reference proteome</keyword>
<dbReference type="Proteomes" id="UP000244908">
    <property type="component" value="Chromosome"/>
</dbReference>
<keyword evidence="1" id="KW-0472">Membrane</keyword>
<evidence type="ECO:0000313" key="3">
    <source>
        <dbReference type="Proteomes" id="UP000244908"/>
    </source>
</evidence>
<keyword evidence="1" id="KW-1133">Transmembrane helix</keyword>
<reference evidence="2 3" key="1">
    <citation type="journal article" date="2019" name="Int. J. Syst. Evol. Microbiol.">
        <title>Limnobaculum parvum gen. nov., sp. nov., isolated from a freshwater lake.</title>
        <authorList>
            <person name="Baek C."/>
            <person name="Shin S.K."/>
            <person name="Yi H."/>
        </authorList>
    </citation>
    <scope>NUCLEOTIDE SEQUENCE [LARGE SCALE GENOMIC DNA]</scope>
    <source>
        <strain evidence="2 3">HYN0051</strain>
    </source>
</reference>
<gene>
    <name evidence="2" type="ORF">HYN51_04600</name>
</gene>
<dbReference type="RefSeq" id="WP_108899977.1">
    <property type="nucleotide sequence ID" value="NZ_CP029185.2"/>
</dbReference>
<keyword evidence="1" id="KW-0812">Transmembrane</keyword>
<dbReference type="OrthoDB" id="5677241at2"/>